<protein>
    <recommendedName>
        <fullName evidence="3">Lipoprotein</fullName>
    </recommendedName>
</protein>
<dbReference type="RefSeq" id="WP_311402106.1">
    <property type="nucleotide sequence ID" value="NZ_JAVRBG010000010.1"/>
</dbReference>
<dbReference type="Proteomes" id="UP001182991">
    <property type="component" value="Unassembled WGS sequence"/>
</dbReference>
<comment type="caution">
    <text evidence="1">The sequence shown here is derived from an EMBL/GenBank/DDBJ whole genome shotgun (WGS) entry which is preliminary data.</text>
</comment>
<name>A0ABU2KKF8_9FLAO</name>
<evidence type="ECO:0000313" key="2">
    <source>
        <dbReference type="Proteomes" id="UP001182991"/>
    </source>
</evidence>
<proteinExistence type="predicted"/>
<reference evidence="2" key="1">
    <citation type="submission" date="2023-07" db="EMBL/GenBank/DDBJ databases">
        <title>Isolating and identifying novel microbial strains from the Mariana Trench.</title>
        <authorList>
            <person name="Fu H."/>
        </authorList>
    </citation>
    <scope>NUCLEOTIDE SEQUENCE [LARGE SCALE GENOMIC DNA]</scope>
    <source>
        <strain evidence="2">T-y2</strain>
    </source>
</reference>
<sequence length="190" mass="21788">MKINISIFTIISCFIIISCGSDQLTNNKAESIIRDCQTKETLIKTKTITYGTVEMDDMLKSKFPDYLKPYQKNENLGIVNIGPLERVKGIMGKKDRYEVTLTSKGKEYLESSKEDSGGKIAGKFKICEYKFDSVKEIQEIPERNEAKVKITFIRFNETPLFDSSNEKKNPKEILKSVTFRKTNDGWKLCN</sequence>
<evidence type="ECO:0008006" key="3">
    <source>
        <dbReference type="Google" id="ProtNLM"/>
    </source>
</evidence>
<evidence type="ECO:0000313" key="1">
    <source>
        <dbReference type="EMBL" id="MDT0295176.1"/>
    </source>
</evidence>
<gene>
    <name evidence="1" type="ORF">RLT85_11075</name>
</gene>
<organism evidence="1 2">
    <name type="scientific">Mesonia ostreae</name>
    <dbReference type="NCBI Taxonomy" id="861110"/>
    <lineage>
        <taxon>Bacteria</taxon>
        <taxon>Pseudomonadati</taxon>
        <taxon>Bacteroidota</taxon>
        <taxon>Flavobacteriia</taxon>
        <taxon>Flavobacteriales</taxon>
        <taxon>Flavobacteriaceae</taxon>
        <taxon>Mesonia</taxon>
    </lineage>
</organism>
<keyword evidence="2" id="KW-1185">Reference proteome</keyword>
<dbReference type="EMBL" id="JAVRBG010000010">
    <property type="protein sequence ID" value="MDT0295176.1"/>
    <property type="molecule type" value="Genomic_DNA"/>
</dbReference>
<dbReference type="PROSITE" id="PS51257">
    <property type="entry name" value="PROKAR_LIPOPROTEIN"/>
    <property type="match status" value="1"/>
</dbReference>
<accession>A0ABU2KKF8</accession>